<dbReference type="SUPFAM" id="SSF69065">
    <property type="entry name" value="RNase III domain-like"/>
    <property type="match status" value="1"/>
</dbReference>
<name>A0A1D1YDD7_9ARAE</name>
<dbReference type="CDD" id="cd00593">
    <property type="entry name" value="RIBOc"/>
    <property type="match status" value="1"/>
</dbReference>
<evidence type="ECO:0000256" key="1">
    <source>
        <dbReference type="ARBA" id="ARBA00022801"/>
    </source>
</evidence>
<dbReference type="PANTHER" id="PTHR14950">
    <property type="entry name" value="DICER-RELATED"/>
    <property type="match status" value="1"/>
</dbReference>
<feature type="domain" description="RNase III" evidence="6">
    <location>
        <begin position="62"/>
        <end position="226"/>
    </location>
</feature>
<dbReference type="GO" id="GO:0005737">
    <property type="term" value="C:cytoplasm"/>
    <property type="evidence" value="ECO:0007669"/>
    <property type="project" value="TreeGrafter"/>
</dbReference>
<dbReference type="AlphaFoldDB" id="A0A1D1YDD7"/>
<accession>A0A1D1YDD7</accession>
<evidence type="ECO:0000256" key="4">
    <source>
        <dbReference type="SAM" id="MobiDB-lite"/>
    </source>
</evidence>
<dbReference type="Pfam" id="PF00636">
    <property type="entry name" value="Ribonuclease_3"/>
    <property type="match status" value="1"/>
</dbReference>
<dbReference type="EMBL" id="GDJX01015316">
    <property type="protein sequence ID" value="JAT52620.1"/>
    <property type="molecule type" value="Transcribed_RNA"/>
</dbReference>
<evidence type="ECO:0000259" key="6">
    <source>
        <dbReference type="PROSITE" id="PS50142"/>
    </source>
</evidence>
<dbReference type="InterPro" id="IPR000999">
    <property type="entry name" value="RNase_III_dom"/>
</dbReference>
<feature type="domain" description="DRBM" evidence="5">
    <location>
        <begin position="252"/>
        <end position="316"/>
    </location>
</feature>
<dbReference type="GO" id="GO:0005634">
    <property type="term" value="C:nucleus"/>
    <property type="evidence" value="ECO:0007669"/>
    <property type="project" value="TreeGrafter"/>
</dbReference>
<evidence type="ECO:0000256" key="3">
    <source>
        <dbReference type="PROSITE-ProRule" id="PRU00266"/>
    </source>
</evidence>
<evidence type="ECO:0000313" key="7">
    <source>
        <dbReference type="EMBL" id="JAT52620.1"/>
    </source>
</evidence>
<dbReference type="InterPro" id="IPR036389">
    <property type="entry name" value="RNase_III_sf"/>
</dbReference>
<dbReference type="SUPFAM" id="SSF54768">
    <property type="entry name" value="dsRNA-binding domain-like"/>
    <property type="match status" value="1"/>
</dbReference>
<dbReference type="GO" id="GO:0004525">
    <property type="term" value="F:ribonuclease III activity"/>
    <property type="evidence" value="ECO:0007669"/>
    <property type="project" value="InterPro"/>
</dbReference>
<keyword evidence="2 3" id="KW-0694">RNA-binding</keyword>
<keyword evidence="1" id="KW-0378">Hydrolase</keyword>
<reference evidence="7" key="1">
    <citation type="submission" date="2015-07" db="EMBL/GenBank/DDBJ databases">
        <title>Transcriptome Assembly of Anthurium amnicola.</title>
        <authorList>
            <person name="Suzuki J."/>
        </authorList>
    </citation>
    <scope>NUCLEOTIDE SEQUENCE</scope>
</reference>
<sequence length="356" mass="39259">RQPDSASDFIACPPVSSTFLPHPSIRFWCGVKAMQEEEEKKMETVGDQEGMAGSEETRGGDVGAVEGILGYRFRDRALVAEALTHVSLCQYHQQEQRAGEPGEEEEGEEAGLARPATYERLEFMGDAVLNCVVAREMFGCYRELPPGPLTKLRAANVDTEKLARVAVETGLYRFLRHRAPYLDGQIQEFMEAMLDYPIHSNGLLDPPKVLADIVEALLGAVFVDSNSDLEAVWKVFKQLSQPLISPETLRNHPMSELHELCQKKGMALSFLKDAWTESMAVEVLVDGKLVGRATYGHKKEVALYRAAKAALDHLKLVLAAGEDASPPGLSESLQQLDLRSQQSDEDCTAAVRSNSQ</sequence>
<dbReference type="PROSITE" id="PS50137">
    <property type="entry name" value="DS_RBD"/>
    <property type="match status" value="1"/>
</dbReference>
<dbReference type="SMART" id="SM00535">
    <property type="entry name" value="RIBOc"/>
    <property type="match status" value="1"/>
</dbReference>
<evidence type="ECO:0000256" key="2">
    <source>
        <dbReference type="ARBA" id="ARBA00022884"/>
    </source>
</evidence>
<feature type="non-terminal residue" evidence="7">
    <location>
        <position position="1"/>
    </location>
</feature>
<evidence type="ECO:0000259" key="5">
    <source>
        <dbReference type="PROSITE" id="PS50137"/>
    </source>
</evidence>
<proteinExistence type="predicted"/>
<dbReference type="GO" id="GO:0030422">
    <property type="term" value="P:siRNA processing"/>
    <property type="evidence" value="ECO:0007669"/>
    <property type="project" value="TreeGrafter"/>
</dbReference>
<dbReference type="GO" id="GO:0003723">
    <property type="term" value="F:RNA binding"/>
    <property type="evidence" value="ECO:0007669"/>
    <property type="project" value="UniProtKB-UniRule"/>
</dbReference>
<dbReference type="Gene3D" id="1.10.1520.10">
    <property type="entry name" value="Ribonuclease III domain"/>
    <property type="match status" value="1"/>
</dbReference>
<dbReference type="Gene3D" id="3.30.160.20">
    <property type="match status" value="1"/>
</dbReference>
<dbReference type="InterPro" id="IPR014720">
    <property type="entry name" value="dsRBD_dom"/>
</dbReference>
<protein>
    <submittedName>
        <fullName evidence="7">Ribonuclease 3-like protein 3</fullName>
    </submittedName>
</protein>
<gene>
    <name evidence="7" type="primary">Os06g0358800_0</name>
    <name evidence="7" type="ORF">g.17694</name>
</gene>
<organism evidence="7">
    <name type="scientific">Anthurium amnicola</name>
    <dbReference type="NCBI Taxonomy" id="1678845"/>
    <lineage>
        <taxon>Eukaryota</taxon>
        <taxon>Viridiplantae</taxon>
        <taxon>Streptophyta</taxon>
        <taxon>Embryophyta</taxon>
        <taxon>Tracheophyta</taxon>
        <taxon>Spermatophyta</taxon>
        <taxon>Magnoliopsida</taxon>
        <taxon>Liliopsida</taxon>
        <taxon>Araceae</taxon>
        <taxon>Pothoideae</taxon>
        <taxon>Potheae</taxon>
        <taxon>Anthurium</taxon>
    </lineage>
</organism>
<dbReference type="PANTHER" id="PTHR14950:SF54">
    <property type="entry name" value="RNASE II-LIKE 1"/>
    <property type="match status" value="1"/>
</dbReference>
<dbReference type="PROSITE" id="PS50142">
    <property type="entry name" value="RNASE_3_2"/>
    <property type="match status" value="1"/>
</dbReference>
<feature type="region of interest" description="Disordered" evidence="4">
    <location>
        <begin position="337"/>
        <end position="356"/>
    </location>
</feature>